<name>A0ABP8EH58_9MICO</name>
<evidence type="ECO:0000259" key="1">
    <source>
        <dbReference type="Pfam" id="PF12697"/>
    </source>
</evidence>
<keyword evidence="3" id="KW-1185">Reference proteome</keyword>
<dbReference type="SUPFAM" id="SSF53474">
    <property type="entry name" value="alpha/beta-Hydrolases"/>
    <property type="match status" value="1"/>
</dbReference>
<dbReference type="EMBL" id="BAABAZ010000004">
    <property type="protein sequence ID" value="GAA4283201.1"/>
    <property type="molecule type" value="Genomic_DNA"/>
</dbReference>
<dbReference type="PANTHER" id="PTHR43433">
    <property type="entry name" value="HYDROLASE, ALPHA/BETA FOLD FAMILY PROTEIN"/>
    <property type="match status" value="1"/>
</dbReference>
<dbReference type="InterPro" id="IPR000073">
    <property type="entry name" value="AB_hydrolase_1"/>
</dbReference>
<feature type="domain" description="AB hydrolase-1" evidence="1">
    <location>
        <begin position="6"/>
        <end position="165"/>
    </location>
</feature>
<sequence length="189" mass="20020">MEQMSADAAAVIESVAGEPAHLVGYSAGGIVAALVAIRRPELVHSLIIISSALRADDWIVRPQTPANDAADAGYPAVIVDRYARLSPDGREHFPVIVRKVAELAAHDVAPTDALTSYPGRALIVTADDFVTLESQIALYRSLPCGELAVVPGTSHLLLLEKPRQVTSLVRDFLENAPPVLFAPIGRAGS</sequence>
<comment type="caution">
    <text evidence="2">The sequence shown here is derived from an EMBL/GenBank/DDBJ whole genome shotgun (WGS) entry which is preliminary data.</text>
</comment>
<evidence type="ECO:0000313" key="2">
    <source>
        <dbReference type="EMBL" id="GAA4283201.1"/>
    </source>
</evidence>
<evidence type="ECO:0000313" key="3">
    <source>
        <dbReference type="Proteomes" id="UP001501586"/>
    </source>
</evidence>
<dbReference type="InterPro" id="IPR029058">
    <property type="entry name" value="AB_hydrolase_fold"/>
</dbReference>
<dbReference type="PANTHER" id="PTHR43433:SF5">
    <property type="entry name" value="AB HYDROLASE-1 DOMAIN-CONTAINING PROTEIN"/>
    <property type="match status" value="1"/>
</dbReference>
<dbReference type="InterPro" id="IPR050471">
    <property type="entry name" value="AB_hydrolase"/>
</dbReference>
<protein>
    <recommendedName>
        <fullName evidence="1">AB hydrolase-1 domain-containing protein</fullName>
    </recommendedName>
</protein>
<dbReference type="Pfam" id="PF12697">
    <property type="entry name" value="Abhydrolase_6"/>
    <property type="match status" value="1"/>
</dbReference>
<reference evidence="3" key="1">
    <citation type="journal article" date="2019" name="Int. J. Syst. Evol. Microbiol.">
        <title>The Global Catalogue of Microorganisms (GCM) 10K type strain sequencing project: providing services to taxonomists for standard genome sequencing and annotation.</title>
        <authorList>
            <consortium name="The Broad Institute Genomics Platform"/>
            <consortium name="The Broad Institute Genome Sequencing Center for Infectious Disease"/>
            <person name="Wu L."/>
            <person name="Ma J."/>
        </authorList>
    </citation>
    <scope>NUCLEOTIDE SEQUENCE [LARGE SCALE GENOMIC DNA]</scope>
    <source>
        <strain evidence="3">JCM 17458</strain>
    </source>
</reference>
<organism evidence="2 3">
    <name type="scientific">Brevibacterium daeguense</name>
    <dbReference type="NCBI Taxonomy" id="909936"/>
    <lineage>
        <taxon>Bacteria</taxon>
        <taxon>Bacillati</taxon>
        <taxon>Actinomycetota</taxon>
        <taxon>Actinomycetes</taxon>
        <taxon>Micrococcales</taxon>
        <taxon>Brevibacteriaceae</taxon>
        <taxon>Brevibacterium</taxon>
    </lineage>
</organism>
<accession>A0ABP8EH58</accession>
<dbReference type="Gene3D" id="3.40.50.1820">
    <property type="entry name" value="alpha/beta hydrolase"/>
    <property type="match status" value="1"/>
</dbReference>
<dbReference type="Proteomes" id="UP001501586">
    <property type="component" value="Unassembled WGS sequence"/>
</dbReference>
<gene>
    <name evidence="2" type="ORF">GCM10022261_07320</name>
</gene>
<proteinExistence type="predicted"/>